<feature type="non-terminal residue" evidence="1">
    <location>
        <position position="1"/>
    </location>
</feature>
<comment type="caution">
    <text evidence="1">The sequence shown here is derived from an EMBL/GenBank/DDBJ whole genome shotgun (WGS) entry which is preliminary data.</text>
</comment>
<reference evidence="1" key="1">
    <citation type="journal article" date="2014" name="Front. Microbiol.">
        <title>High frequency of phylogenetically diverse reductive dehalogenase-homologous genes in deep subseafloor sedimentary metagenomes.</title>
        <authorList>
            <person name="Kawai M."/>
            <person name="Futagami T."/>
            <person name="Toyoda A."/>
            <person name="Takaki Y."/>
            <person name="Nishi S."/>
            <person name="Hori S."/>
            <person name="Arai W."/>
            <person name="Tsubouchi T."/>
            <person name="Morono Y."/>
            <person name="Uchiyama I."/>
            <person name="Ito T."/>
            <person name="Fujiyama A."/>
            <person name="Inagaki F."/>
            <person name="Takami H."/>
        </authorList>
    </citation>
    <scope>NUCLEOTIDE SEQUENCE</scope>
    <source>
        <strain evidence="1">Expedition CK06-06</strain>
    </source>
</reference>
<dbReference type="AlphaFoldDB" id="X1MZB7"/>
<name>X1MZB7_9ZZZZ</name>
<dbReference type="EMBL" id="BARV01030066">
    <property type="protein sequence ID" value="GAI37092.1"/>
    <property type="molecule type" value="Genomic_DNA"/>
</dbReference>
<gene>
    <name evidence="1" type="ORF">S06H3_47813</name>
</gene>
<sequence>AGGTWTPVDGAALLDNYSDLGTKDWEVPNDITADFSTKIRVIDKRLYSIRNIITENESAGFKIRGQFTVRQPDGNEKWEVGQYYTISWTNCGTIDNVRLEYSLQGTFEVGDTFLVDGLSAISNTIPTQGGTYSWQIPNQITYPADYPNEGYSVKVRVSDVRDTTITDTSTSGFKIAAYFGGTDPADPGIEIGGYPDQPGIQLDVGDPCTITWPTYGGTVENVKLEYSPNGTWLTGDIFLVDDKPAVSNTGSYVWMV</sequence>
<proteinExistence type="predicted"/>
<evidence type="ECO:0000313" key="1">
    <source>
        <dbReference type="EMBL" id="GAI37092.1"/>
    </source>
</evidence>
<protein>
    <submittedName>
        <fullName evidence="1">Uncharacterized protein</fullName>
    </submittedName>
</protein>
<accession>X1MZB7</accession>
<organism evidence="1">
    <name type="scientific">marine sediment metagenome</name>
    <dbReference type="NCBI Taxonomy" id="412755"/>
    <lineage>
        <taxon>unclassified sequences</taxon>
        <taxon>metagenomes</taxon>
        <taxon>ecological metagenomes</taxon>
    </lineage>
</organism>
<feature type="non-terminal residue" evidence="1">
    <location>
        <position position="256"/>
    </location>
</feature>